<name>A0A2R5GMW3_9STRA</name>
<feature type="region of interest" description="Disordered" evidence="9">
    <location>
        <begin position="1"/>
        <end position="174"/>
    </location>
</feature>
<dbReference type="InterPro" id="IPR036420">
    <property type="entry name" value="BRCT_dom_sf"/>
</dbReference>
<evidence type="ECO:0000313" key="12">
    <source>
        <dbReference type="Proteomes" id="UP000241890"/>
    </source>
</evidence>
<dbReference type="GO" id="GO:0003677">
    <property type="term" value="F:DNA binding"/>
    <property type="evidence" value="ECO:0007669"/>
    <property type="project" value="InterPro"/>
</dbReference>
<comment type="caution">
    <text evidence="11">The sequence shown here is derived from an EMBL/GenBank/DDBJ whole genome shotgun (WGS) entry which is preliminary data.</text>
</comment>
<dbReference type="Gene3D" id="1.20.272.10">
    <property type="match status" value="1"/>
</dbReference>
<dbReference type="InterPro" id="IPR008921">
    <property type="entry name" value="DNA_pol3_clamp-load_cplx_C"/>
</dbReference>
<dbReference type="OrthoDB" id="446168at2759"/>
<dbReference type="SMART" id="SM00382">
    <property type="entry name" value="AAA"/>
    <property type="match status" value="1"/>
</dbReference>
<feature type="domain" description="BRCT" evidence="10">
    <location>
        <begin position="168"/>
        <end position="257"/>
    </location>
</feature>
<proteinExistence type="inferred from homology"/>
<evidence type="ECO:0000256" key="6">
    <source>
        <dbReference type="ARBA" id="ARBA00022840"/>
    </source>
</evidence>
<reference evidence="11 12" key="1">
    <citation type="submission" date="2017-12" db="EMBL/GenBank/DDBJ databases">
        <title>Sequencing, de novo assembly and annotation of complete genome of a new Thraustochytrid species, strain FCC1311.</title>
        <authorList>
            <person name="Sedici K."/>
            <person name="Godart F."/>
            <person name="Aiese Cigliano R."/>
            <person name="Sanseverino W."/>
            <person name="Barakat M."/>
            <person name="Ortet P."/>
            <person name="Marechal E."/>
            <person name="Cagnac O."/>
            <person name="Amato A."/>
        </authorList>
    </citation>
    <scope>NUCLEOTIDE SEQUENCE [LARGE SCALE GENOMIC DNA]</scope>
</reference>
<dbReference type="SUPFAM" id="SSF48019">
    <property type="entry name" value="post-AAA+ oligomerization domain-like"/>
    <property type="match status" value="1"/>
</dbReference>
<dbReference type="InterPro" id="IPR012178">
    <property type="entry name" value="RFC1"/>
</dbReference>
<protein>
    <recommendedName>
        <fullName evidence="3 8">Replication factor C subunit 1</fullName>
    </recommendedName>
</protein>
<dbReference type="Pfam" id="PF00004">
    <property type="entry name" value="AAA"/>
    <property type="match status" value="1"/>
</dbReference>
<dbReference type="PIRSF" id="PIRSF036578">
    <property type="entry name" value="RFC1"/>
    <property type="match status" value="1"/>
</dbReference>
<dbReference type="Gene3D" id="3.40.50.300">
    <property type="entry name" value="P-loop containing nucleotide triphosphate hydrolases"/>
    <property type="match status" value="1"/>
</dbReference>
<dbReference type="Pfam" id="PF00533">
    <property type="entry name" value="BRCT"/>
    <property type="match status" value="1"/>
</dbReference>
<evidence type="ECO:0000259" key="10">
    <source>
        <dbReference type="PROSITE" id="PS50172"/>
    </source>
</evidence>
<dbReference type="GO" id="GO:0006260">
    <property type="term" value="P:DNA replication"/>
    <property type="evidence" value="ECO:0007669"/>
    <property type="project" value="UniProtKB-KW"/>
</dbReference>
<gene>
    <name evidence="11" type="ORF">FCC1311_078642</name>
</gene>
<dbReference type="GO" id="GO:0005663">
    <property type="term" value="C:DNA replication factor C complex"/>
    <property type="evidence" value="ECO:0007669"/>
    <property type="project" value="InterPro"/>
</dbReference>
<organism evidence="11 12">
    <name type="scientific">Hondaea fermentalgiana</name>
    <dbReference type="NCBI Taxonomy" id="2315210"/>
    <lineage>
        <taxon>Eukaryota</taxon>
        <taxon>Sar</taxon>
        <taxon>Stramenopiles</taxon>
        <taxon>Bigyra</taxon>
        <taxon>Labyrinthulomycetes</taxon>
        <taxon>Thraustochytrida</taxon>
        <taxon>Thraustochytriidae</taxon>
        <taxon>Hondaea</taxon>
    </lineage>
</organism>
<dbReference type="GO" id="GO:0005634">
    <property type="term" value="C:nucleus"/>
    <property type="evidence" value="ECO:0007669"/>
    <property type="project" value="UniProtKB-SubCell"/>
</dbReference>
<dbReference type="FunCoup" id="A0A2R5GMW3">
    <property type="interactions" value="349"/>
</dbReference>
<dbReference type="GO" id="GO:0006281">
    <property type="term" value="P:DNA repair"/>
    <property type="evidence" value="ECO:0007669"/>
    <property type="project" value="InterPro"/>
</dbReference>
<dbReference type="PANTHER" id="PTHR23389">
    <property type="entry name" value="CHROMOSOME TRANSMISSION FIDELITY FACTOR 18"/>
    <property type="match status" value="1"/>
</dbReference>
<evidence type="ECO:0000256" key="2">
    <source>
        <dbReference type="ARBA" id="ARBA00006116"/>
    </source>
</evidence>
<dbReference type="Pfam" id="PF25361">
    <property type="entry name" value="AAA_lid_RFC1"/>
    <property type="match status" value="1"/>
</dbReference>
<dbReference type="SUPFAM" id="SSF52540">
    <property type="entry name" value="P-loop containing nucleoside triphosphate hydrolases"/>
    <property type="match status" value="1"/>
</dbReference>
<dbReference type="InterPro" id="IPR003593">
    <property type="entry name" value="AAA+_ATPase"/>
</dbReference>
<dbReference type="InParanoid" id="A0A2R5GMW3"/>
<dbReference type="InterPro" id="IPR001357">
    <property type="entry name" value="BRCT_dom"/>
</dbReference>
<keyword evidence="6 8" id="KW-0067">ATP-binding</keyword>
<evidence type="ECO:0000256" key="1">
    <source>
        <dbReference type="ARBA" id="ARBA00004123"/>
    </source>
</evidence>
<evidence type="ECO:0000256" key="7">
    <source>
        <dbReference type="ARBA" id="ARBA00023242"/>
    </source>
</evidence>
<feature type="compositionally biased region" description="Acidic residues" evidence="9">
    <location>
        <begin position="72"/>
        <end position="96"/>
    </location>
</feature>
<comment type="subcellular location">
    <subcellularLocation>
        <location evidence="1 8">Nucleus</location>
    </subcellularLocation>
</comment>
<feature type="compositionally biased region" description="Acidic residues" evidence="9">
    <location>
        <begin position="832"/>
        <end position="846"/>
    </location>
</feature>
<dbReference type="InterPro" id="IPR013725">
    <property type="entry name" value="DNA_replication_fac_RFC1_C"/>
</dbReference>
<dbReference type="PROSITE" id="PS50172">
    <property type="entry name" value="BRCT"/>
    <property type="match status" value="1"/>
</dbReference>
<dbReference type="EMBL" id="BEYU01000102">
    <property type="protein sequence ID" value="GBG31639.1"/>
    <property type="molecule type" value="Genomic_DNA"/>
</dbReference>
<evidence type="ECO:0000256" key="9">
    <source>
        <dbReference type="SAM" id="MobiDB-lite"/>
    </source>
</evidence>
<dbReference type="AlphaFoldDB" id="A0A2R5GMW3"/>
<dbReference type="Gene3D" id="3.40.50.10190">
    <property type="entry name" value="BRCT domain"/>
    <property type="match status" value="1"/>
</dbReference>
<evidence type="ECO:0000256" key="8">
    <source>
        <dbReference type="PIRNR" id="PIRNR036578"/>
    </source>
</evidence>
<dbReference type="CDD" id="cd00009">
    <property type="entry name" value="AAA"/>
    <property type="match status" value="1"/>
</dbReference>
<comment type="similarity">
    <text evidence="2 8">Belongs to the activator 1 large subunit family.</text>
</comment>
<evidence type="ECO:0000313" key="11">
    <source>
        <dbReference type="EMBL" id="GBG31639.1"/>
    </source>
</evidence>
<dbReference type="GO" id="GO:0016887">
    <property type="term" value="F:ATP hydrolysis activity"/>
    <property type="evidence" value="ECO:0007669"/>
    <property type="project" value="InterPro"/>
</dbReference>
<feature type="compositionally biased region" description="Polar residues" evidence="9">
    <location>
        <begin position="111"/>
        <end position="123"/>
    </location>
</feature>
<feature type="compositionally biased region" description="Low complexity" evidence="9">
    <location>
        <begin position="263"/>
        <end position="306"/>
    </location>
</feature>
<dbReference type="GO" id="GO:0005524">
    <property type="term" value="F:ATP binding"/>
    <property type="evidence" value="ECO:0007669"/>
    <property type="project" value="UniProtKB-UniRule"/>
</dbReference>
<dbReference type="FunFam" id="3.40.50.300:FF:000395">
    <property type="entry name" value="Replication factor C subunit 1"/>
    <property type="match status" value="1"/>
</dbReference>
<keyword evidence="5 8" id="KW-0547">Nucleotide-binding</keyword>
<accession>A0A2R5GMW3</accession>
<keyword evidence="12" id="KW-1185">Reference proteome</keyword>
<evidence type="ECO:0000256" key="4">
    <source>
        <dbReference type="ARBA" id="ARBA00022705"/>
    </source>
</evidence>
<sequence>MTKDIRSFFSKPAHNPAAPKSTSPTSKTATSKRKEIPSPAKESTKKGRTTSPRKREKSSAKHSSSSKKAIDIEDLEDDNDFEVDDDDDDDFEDTDDIVVVSASKKKEPRTRGTNKVQAPTPASNKRARDPVTTKDEERPAKKATTPKSKAKAKSPRKASTASTSQAADPRLPLANQTIVITGELDKFSSREEAAEELQRLGAKVTTSVSGRTSYLVAGHVLEDGRPTSQSKKYKTAQEKGTTILDEPAFLEFLEEARAKADAANAAHAAAQPRAPTTAPKAPSSSSSSSQTSAARWTATSSSSSASGLRSVDEDNILWVDKYKPMTVADLVGNTKAVADLTRWLRDWDAVHIKKTLQIKYNKQNPGAKAAILSGPPGIGKTSAATIVARATGYDVIELNASDARSKKVVRAVVGDAAHSASVMALGSRSEAEAKKKAKRVIIMDEVDGMSSDDRGGNQELIQIIKQSRVPIICICNDRQKNAVRSLSNYCFDLRFARPSLPSLTKRVIEIAQKEGMDAMPNAVERLVKSSNGDVRQVIGLLQMWKATSNTITFDDVGRQEASLKKDQTFALTAFDAATFLFGTASKPASFDLRYNAFFVDYDLIPLMVAENYPKSVGAGSRHPPSSLETLKQLSAAADAYCDADIVSQQIRGAQQWGLLPLSAALHLRVANISGGSIGFPGFPEWLGKNSARGKKKRLLTETAMHMRQKTMMNSQTLRLDYMDALRNSIVRPLHNGAPEDIDATIESMQSYGLSRDDVFETMQEVRLENADPKLFEIPTKVKSAFTRKFNKLGHLSQALVHEQGIVGLKPTKRKKQKSLDASQNEGGSQGSADDDDDDDEDDDDMDALLQAGASKSGGKRAAAKSTSSKKANGKQPRKKR</sequence>
<evidence type="ECO:0000256" key="3">
    <source>
        <dbReference type="ARBA" id="ARBA00020401"/>
    </source>
</evidence>
<keyword evidence="7 8" id="KW-0539">Nucleus</keyword>
<dbReference type="InterPro" id="IPR047854">
    <property type="entry name" value="RFC_lid"/>
</dbReference>
<dbReference type="InterPro" id="IPR027417">
    <property type="entry name" value="P-loop_NTPase"/>
</dbReference>
<evidence type="ECO:0000256" key="5">
    <source>
        <dbReference type="ARBA" id="ARBA00022741"/>
    </source>
</evidence>
<dbReference type="Pfam" id="PF08519">
    <property type="entry name" value="RFC1"/>
    <property type="match status" value="1"/>
</dbReference>
<feature type="compositionally biased region" description="Basic and acidic residues" evidence="9">
    <location>
        <begin position="126"/>
        <end position="140"/>
    </location>
</feature>
<dbReference type="InterPro" id="IPR003959">
    <property type="entry name" value="ATPase_AAA_core"/>
</dbReference>
<dbReference type="Gene3D" id="1.10.8.60">
    <property type="match status" value="1"/>
</dbReference>
<dbReference type="PANTHER" id="PTHR23389:SF6">
    <property type="entry name" value="REPLICATION FACTOR C SUBUNIT 1"/>
    <property type="match status" value="1"/>
</dbReference>
<dbReference type="Proteomes" id="UP000241890">
    <property type="component" value="Unassembled WGS sequence"/>
</dbReference>
<dbReference type="GO" id="GO:0003689">
    <property type="term" value="F:DNA clamp loader activity"/>
    <property type="evidence" value="ECO:0007669"/>
    <property type="project" value="UniProtKB-UniRule"/>
</dbReference>
<feature type="compositionally biased region" description="Low complexity" evidence="9">
    <location>
        <begin position="16"/>
        <end position="29"/>
    </location>
</feature>
<dbReference type="SUPFAM" id="SSF52113">
    <property type="entry name" value="BRCT domain"/>
    <property type="match status" value="1"/>
</dbReference>
<keyword evidence="4 8" id="KW-0235">DNA replication</keyword>
<feature type="compositionally biased region" description="Basic residues" evidence="9">
    <location>
        <begin position="871"/>
        <end position="880"/>
    </location>
</feature>
<dbReference type="CDD" id="cd18140">
    <property type="entry name" value="HLD_clamp_RFC"/>
    <property type="match status" value="1"/>
</dbReference>
<feature type="region of interest" description="Disordered" evidence="9">
    <location>
        <begin position="263"/>
        <end position="307"/>
    </location>
</feature>
<feature type="region of interest" description="Disordered" evidence="9">
    <location>
        <begin position="810"/>
        <end position="880"/>
    </location>
</feature>
<dbReference type="SMART" id="SM00292">
    <property type="entry name" value="BRCT"/>
    <property type="match status" value="1"/>
</dbReference>
<feature type="compositionally biased region" description="Basic residues" evidence="9">
    <location>
        <begin position="46"/>
        <end position="56"/>
    </location>
</feature>